<evidence type="ECO:0000256" key="1">
    <source>
        <dbReference type="SAM" id="MobiDB-lite"/>
    </source>
</evidence>
<keyword evidence="2" id="KW-1133">Transmembrane helix</keyword>
<keyword evidence="2" id="KW-0472">Membrane</keyword>
<evidence type="ECO:0000313" key="4">
    <source>
        <dbReference type="Proteomes" id="UP001515480"/>
    </source>
</evidence>
<dbReference type="Proteomes" id="UP001515480">
    <property type="component" value="Unassembled WGS sequence"/>
</dbReference>
<reference evidence="3 4" key="1">
    <citation type="journal article" date="2024" name="Science">
        <title>Giant polyketide synthase enzymes in the biosynthesis of giant marine polyether toxins.</title>
        <authorList>
            <person name="Fallon T.R."/>
            <person name="Shende V.V."/>
            <person name="Wierzbicki I.H."/>
            <person name="Pendleton A.L."/>
            <person name="Watervoot N.F."/>
            <person name="Auber R.P."/>
            <person name="Gonzalez D.J."/>
            <person name="Wisecaver J.H."/>
            <person name="Moore B.S."/>
        </authorList>
    </citation>
    <scope>NUCLEOTIDE SEQUENCE [LARGE SCALE GENOMIC DNA]</scope>
    <source>
        <strain evidence="3 4">12B1</strain>
    </source>
</reference>
<proteinExistence type="predicted"/>
<feature type="region of interest" description="Disordered" evidence="1">
    <location>
        <begin position="1"/>
        <end position="43"/>
    </location>
</feature>
<organism evidence="3 4">
    <name type="scientific">Prymnesium parvum</name>
    <name type="common">Toxic golden alga</name>
    <dbReference type="NCBI Taxonomy" id="97485"/>
    <lineage>
        <taxon>Eukaryota</taxon>
        <taxon>Haptista</taxon>
        <taxon>Haptophyta</taxon>
        <taxon>Prymnesiophyceae</taxon>
        <taxon>Prymnesiales</taxon>
        <taxon>Prymnesiaceae</taxon>
        <taxon>Prymnesium</taxon>
    </lineage>
</organism>
<dbReference type="PANTHER" id="PTHR36513:SF1">
    <property type="entry name" value="TRANSMEMBRANE PROTEIN"/>
    <property type="match status" value="1"/>
</dbReference>
<dbReference type="Pfam" id="PF05990">
    <property type="entry name" value="DUF900"/>
    <property type="match status" value="1"/>
</dbReference>
<comment type="caution">
    <text evidence="3">The sequence shown here is derived from an EMBL/GenBank/DDBJ whole genome shotgun (WGS) entry which is preliminary data.</text>
</comment>
<dbReference type="AlphaFoldDB" id="A0AB34JQJ7"/>
<dbReference type="PANTHER" id="PTHR36513">
    <property type="entry name" value="ABC TRANSMEMBRANE TYPE-1 DOMAIN-CONTAINING PROTEIN"/>
    <property type="match status" value="1"/>
</dbReference>
<keyword evidence="2" id="KW-0812">Transmembrane</keyword>
<evidence type="ECO:0000313" key="3">
    <source>
        <dbReference type="EMBL" id="KAL1524298.1"/>
    </source>
</evidence>
<gene>
    <name evidence="3" type="ORF">AB1Y20_019201</name>
</gene>
<protein>
    <recommendedName>
        <fullName evidence="5">GPI inositol-deacylase</fullName>
    </recommendedName>
</protein>
<feature type="compositionally biased region" description="Polar residues" evidence="1">
    <location>
        <begin position="528"/>
        <end position="542"/>
    </location>
</feature>
<dbReference type="SUPFAM" id="SSF53474">
    <property type="entry name" value="alpha/beta-Hydrolases"/>
    <property type="match status" value="1"/>
</dbReference>
<dbReference type="Gene3D" id="3.40.50.1820">
    <property type="entry name" value="alpha/beta hydrolase"/>
    <property type="match status" value="1"/>
</dbReference>
<feature type="transmembrane region" description="Helical" evidence="2">
    <location>
        <begin position="219"/>
        <end position="240"/>
    </location>
</feature>
<dbReference type="EMBL" id="JBGBPQ010000005">
    <property type="protein sequence ID" value="KAL1524298.1"/>
    <property type="molecule type" value="Genomic_DNA"/>
</dbReference>
<sequence length="923" mass="102471">MRADDAILSDKAARSSDGAGSGSFCTSPRRLVRSQSGGGSMRSFPAGCVAPSGRNIESLASALRVDGELSSRNLNDLTVPHGTDESTMPQPSSFLQEEMVSINLPEVHFNWQRTFRQMVLRRLERYLRGTYHKQRALSGWKLLTLLFVILAVGLVTFNFGSSVATHHYFNGTRTEDEGDFVITFQINLQKIVGENLWEASGWVFTGVVVLLISLKVVEVVRWCVLWLVVGVAVYLVLQGVPSIRNDPKHGQYLYVNLGLTLGFEVLTVFAWYMYHILYPKAVEKLWFPFNDLERYWSVKAMPNQASKFRYSSETFWPLSAWLGMPDRHFGYDGELDADGRPHGVGTWHDTSVHGETLHGVWRHGYPTGPFRATEYASGFSFRSVRLAFVHSRIETDLDACYWKPARHPEGLHWGVVAVECSVAGHFFRNLPAVTTVTGPETRRTFCSSAILTFASHAMEQDTEVTSNVYVTAGMSGIEVSGHERAAGHDGQSVTIKLLDDELGEDTARRLTTQALSQSRCDGGIPRSPTATSKRSSNESNVGLSELNRSVGGSAVEGHTADALQEDSEDDEDQGTFNEVTRGLRVEGWTSTSGINAEAIIFLHGFNSSMSDALKRVAQLWTLGDFPPHLKPFVFGWPAGRELTYFQAKNFIEGEASGPIVADFVRFVQSLVHAGVHQIHILAHSMGARLVFSALEALSPHLIPAEKTHKSGSVRSRGTRQSAASSSASLKVKLSTVVLMNPDASLQRFLDHDYAALRRVCSHITLYGDNSDGALFWSETFNREKALGKHPFELASSQPGKPNNRINKALLPSMHPKLRSGTKLFDRTGKTPLTDKGILSLGEDLDNDPFCVTPLDMDVIDTSWMDVNVHAMRHNIFNVNRWVVDDLREIVYTQKRARLRNNRLIHRSGNVFAFLAAPKHIVNP</sequence>
<keyword evidence="4" id="KW-1185">Reference proteome</keyword>
<dbReference type="InterPro" id="IPR010297">
    <property type="entry name" value="DUF900_hydrolase"/>
</dbReference>
<feature type="transmembrane region" description="Helical" evidence="2">
    <location>
        <begin position="142"/>
        <end position="160"/>
    </location>
</feature>
<feature type="transmembrane region" description="Helical" evidence="2">
    <location>
        <begin position="252"/>
        <end position="274"/>
    </location>
</feature>
<evidence type="ECO:0008006" key="5">
    <source>
        <dbReference type="Google" id="ProtNLM"/>
    </source>
</evidence>
<accession>A0AB34JQJ7</accession>
<name>A0AB34JQJ7_PRYPA</name>
<dbReference type="InterPro" id="IPR029058">
    <property type="entry name" value="AB_hydrolase_fold"/>
</dbReference>
<evidence type="ECO:0000256" key="2">
    <source>
        <dbReference type="SAM" id="Phobius"/>
    </source>
</evidence>
<feature type="region of interest" description="Disordered" evidence="1">
    <location>
        <begin position="513"/>
        <end position="544"/>
    </location>
</feature>